<feature type="compositionally biased region" description="Basic and acidic residues" evidence="1">
    <location>
        <begin position="8"/>
        <end position="17"/>
    </location>
</feature>
<name>A0ABQ1CS38_STRDI</name>
<feature type="region of interest" description="Disordered" evidence="1">
    <location>
        <begin position="1"/>
        <end position="79"/>
    </location>
</feature>
<evidence type="ECO:0000313" key="2">
    <source>
        <dbReference type="EMBL" id="GFH72971.1"/>
    </source>
</evidence>
<dbReference type="EMBL" id="BLLN01000005">
    <property type="protein sequence ID" value="GFH72971.1"/>
    <property type="molecule type" value="Genomic_DNA"/>
</dbReference>
<organism evidence="2 3">
    <name type="scientific">Streptomyces diastaticus subsp. diastaticus</name>
    <dbReference type="NCBI Taxonomy" id="68040"/>
    <lineage>
        <taxon>Bacteria</taxon>
        <taxon>Bacillati</taxon>
        <taxon>Actinomycetota</taxon>
        <taxon>Actinomycetes</taxon>
        <taxon>Kitasatosporales</taxon>
        <taxon>Streptomycetaceae</taxon>
        <taxon>Streptomyces</taxon>
        <taxon>Streptomyces diastaticus group</taxon>
    </lineage>
</organism>
<comment type="caution">
    <text evidence="2">The sequence shown here is derived from an EMBL/GenBank/DDBJ whole genome shotgun (WGS) entry which is preliminary data.</text>
</comment>
<accession>A0ABQ1CS38</accession>
<protein>
    <submittedName>
        <fullName evidence="2">Uncharacterized protein</fullName>
    </submittedName>
</protein>
<sequence>MVNGRRSAGTERDRNVHDSATSEPTRAPSESAEASGIMRAVHMSDGNQEAGANPARSRHCDRGANPMPHGRMAGRRGER</sequence>
<dbReference type="Proteomes" id="UP000472710">
    <property type="component" value="Unassembled WGS sequence"/>
</dbReference>
<proteinExistence type="predicted"/>
<evidence type="ECO:0000313" key="3">
    <source>
        <dbReference type="Proteomes" id="UP000472710"/>
    </source>
</evidence>
<evidence type="ECO:0000256" key="1">
    <source>
        <dbReference type="SAM" id="MobiDB-lite"/>
    </source>
</evidence>
<keyword evidence="3" id="KW-1185">Reference proteome</keyword>
<reference evidence="2 3" key="1">
    <citation type="submission" date="2020-02" db="EMBL/GenBank/DDBJ databases">
        <title>Whole genome shotgun sequence of Streptomyces diastaticus subsp. diastaticus NBRC 13412.</title>
        <authorList>
            <person name="Ichikawa N."/>
            <person name="Komaki H."/>
            <person name="Tamura T."/>
        </authorList>
    </citation>
    <scope>NUCLEOTIDE SEQUENCE [LARGE SCALE GENOMIC DNA]</scope>
    <source>
        <strain evidence="2 3">NBRC 13412</strain>
    </source>
</reference>
<gene>
    <name evidence="2" type="ORF">Sdia_37390</name>
</gene>